<evidence type="ECO:0000256" key="2">
    <source>
        <dbReference type="ARBA" id="ARBA00004752"/>
    </source>
</evidence>
<dbReference type="EMBL" id="FOOG01000008">
    <property type="protein sequence ID" value="SFF75925.1"/>
    <property type="molecule type" value="Genomic_DNA"/>
</dbReference>
<organism evidence="15 16">
    <name type="scientific">Halobacillus alkaliphilus</name>
    <dbReference type="NCBI Taxonomy" id="396056"/>
    <lineage>
        <taxon>Bacteria</taxon>
        <taxon>Bacillati</taxon>
        <taxon>Bacillota</taxon>
        <taxon>Bacilli</taxon>
        <taxon>Bacillales</taxon>
        <taxon>Bacillaceae</taxon>
        <taxon>Halobacillus</taxon>
    </lineage>
</organism>
<dbReference type="InterPro" id="IPR050068">
    <property type="entry name" value="MurA_subfamily"/>
</dbReference>
<dbReference type="InterPro" id="IPR001986">
    <property type="entry name" value="Enolpyruvate_Tfrase_dom"/>
</dbReference>
<dbReference type="NCBIfam" id="NF009470">
    <property type="entry name" value="PRK12830.1"/>
    <property type="match status" value="1"/>
</dbReference>
<evidence type="ECO:0000256" key="9">
    <source>
        <dbReference type="ARBA" id="ARBA00023316"/>
    </source>
</evidence>
<name>A0A1I2L9M1_9BACI</name>
<gene>
    <name evidence="13" type="primary">murA</name>
    <name evidence="15" type="ORF">SAMN05216353_10851</name>
</gene>
<feature type="active site" description="Proton donor" evidence="13">
    <location>
        <position position="116"/>
    </location>
</feature>
<evidence type="ECO:0000256" key="6">
    <source>
        <dbReference type="ARBA" id="ARBA00022960"/>
    </source>
</evidence>
<comment type="catalytic activity">
    <reaction evidence="12 13">
        <text>phosphoenolpyruvate + UDP-N-acetyl-alpha-D-glucosamine = UDP-N-acetyl-3-O-(1-carboxyvinyl)-alpha-D-glucosamine + phosphate</text>
        <dbReference type="Rhea" id="RHEA:18681"/>
        <dbReference type="ChEBI" id="CHEBI:43474"/>
        <dbReference type="ChEBI" id="CHEBI:57705"/>
        <dbReference type="ChEBI" id="CHEBI:58702"/>
        <dbReference type="ChEBI" id="CHEBI:68483"/>
        <dbReference type="EC" id="2.5.1.7"/>
    </reaction>
</comment>
<evidence type="ECO:0000313" key="15">
    <source>
        <dbReference type="EMBL" id="SFF75925.1"/>
    </source>
</evidence>
<feature type="domain" description="Enolpyruvate transferase" evidence="14">
    <location>
        <begin position="6"/>
        <end position="405"/>
    </location>
</feature>
<evidence type="ECO:0000256" key="11">
    <source>
        <dbReference type="ARBA" id="ARBA00038367"/>
    </source>
</evidence>
<evidence type="ECO:0000256" key="4">
    <source>
        <dbReference type="ARBA" id="ARBA00022618"/>
    </source>
</evidence>
<evidence type="ECO:0000259" key="14">
    <source>
        <dbReference type="Pfam" id="PF00275"/>
    </source>
</evidence>
<dbReference type="Gene3D" id="3.65.10.10">
    <property type="entry name" value="Enolpyruvate transferase domain"/>
    <property type="match status" value="2"/>
</dbReference>
<feature type="binding site" evidence="13">
    <location>
        <begin position="121"/>
        <end position="125"/>
    </location>
    <ligand>
        <name>UDP-N-acetyl-alpha-D-glucosamine</name>
        <dbReference type="ChEBI" id="CHEBI:57705"/>
    </ligand>
</feature>
<evidence type="ECO:0000256" key="7">
    <source>
        <dbReference type="ARBA" id="ARBA00022984"/>
    </source>
</evidence>
<feature type="binding site" evidence="13">
    <location>
        <begin position="22"/>
        <end position="23"/>
    </location>
    <ligand>
        <name>phosphoenolpyruvate</name>
        <dbReference type="ChEBI" id="CHEBI:58702"/>
    </ligand>
</feature>
<keyword evidence="4 13" id="KW-0132">Cell division</keyword>
<evidence type="ECO:0000256" key="1">
    <source>
        <dbReference type="ARBA" id="ARBA00004496"/>
    </source>
</evidence>
<feature type="binding site" evidence="13">
    <location>
        <position position="304"/>
    </location>
    <ligand>
        <name>UDP-N-acetyl-alpha-D-glucosamine</name>
        <dbReference type="ChEBI" id="CHEBI:57705"/>
    </ligand>
</feature>
<keyword evidence="5 13" id="KW-0808">Transferase</keyword>
<comment type="subcellular location">
    <subcellularLocation>
        <location evidence="1 13">Cytoplasm</location>
    </subcellularLocation>
</comment>
<dbReference type="PANTHER" id="PTHR43783:SF2">
    <property type="entry name" value="UDP-N-ACETYLGLUCOSAMINE 1-CARBOXYVINYLTRANSFERASE 2"/>
    <property type="match status" value="1"/>
</dbReference>
<evidence type="ECO:0000256" key="12">
    <source>
        <dbReference type="ARBA" id="ARBA00047527"/>
    </source>
</evidence>
<feature type="binding site" evidence="13">
    <location>
        <position position="326"/>
    </location>
    <ligand>
        <name>UDP-N-acetyl-alpha-D-glucosamine</name>
        <dbReference type="ChEBI" id="CHEBI:57705"/>
    </ligand>
</feature>
<dbReference type="SUPFAM" id="SSF55205">
    <property type="entry name" value="EPT/RTPC-like"/>
    <property type="match status" value="1"/>
</dbReference>
<keyword evidence="9 13" id="KW-0961">Cell wall biogenesis/degradation</keyword>
<keyword evidence="7 13" id="KW-0573">Peptidoglycan synthesis</keyword>
<reference evidence="16" key="1">
    <citation type="submission" date="2016-10" db="EMBL/GenBank/DDBJ databases">
        <authorList>
            <person name="Varghese N."/>
            <person name="Submissions S."/>
        </authorList>
    </citation>
    <scope>NUCLEOTIDE SEQUENCE [LARGE SCALE GENOMIC DNA]</scope>
    <source>
        <strain evidence="16">FP5</strain>
    </source>
</reference>
<evidence type="ECO:0000256" key="13">
    <source>
        <dbReference type="HAMAP-Rule" id="MF_00111"/>
    </source>
</evidence>
<dbReference type="PANTHER" id="PTHR43783">
    <property type="entry name" value="UDP-N-ACETYLGLUCOSAMINE 1-CARBOXYVINYLTRANSFERASE"/>
    <property type="match status" value="1"/>
</dbReference>
<dbReference type="GO" id="GO:0005737">
    <property type="term" value="C:cytoplasm"/>
    <property type="evidence" value="ECO:0007669"/>
    <property type="project" value="UniProtKB-SubCell"/>
</dbReference>
<evidence type="ECO:0000256" key="5">
    <source>
        <dbReference type="ARBA" id="ARBA00022679"/>
    </source>
</evidence>
<evidence type="ECO:0000313" key="16">
    <source>
        <dbReference type="Proteomes" id="UP000198897"/>
    </source>
</evidence>
<dbReference type="AlphaFoldDB" id="A0A1I2L9M1"/>
<dbReference type="OrthoDB" id="9803760at2"/>
<dbReference type="EC" id="2.5.1.7" evidence="13"/>
<evidence type="ECO:0000256" key="10">
    <source>
        <dbReference type="ARBA" id="ARBA00023317"/>
    </source>
</evidence>
<dbReference type="InterPro" id="IPR036968">
    <property type="entry name" value="Enolpyruvate_Tfrase_sf"/>
</dbReference>
<feature type="modified residue" description="2-(S-cysteinyl)pyruvic acid O-phosphothioketal" evidence="13">
    <location>
        <position position="116"/>
    </location>
</feature>
<sequence>MHKLLVEGGSRLRGQVRVSGAKNSAVALLPAAILADSPVTIEGLPDISDVGILSDLLEEIGGTVKKDGRTIHIDPSQMVSMPLPNGKVKRMRASYYFMGAMLGRFNKAVIGLPGGCHLGPRPIDQHIKGFEALGAEVTNEQGAIYLRAEELRGARIYLDVVSVGATINIMLAAVRAKGKTVIENAAKEPEIIDVATLLTSMGAKIKGAGTDVIRIEGVQELKGCLHTIIPDRIEAGTYTIMAAAQGDEMIIDNVIPQHLESLLAKLREMGVTIEENDEQLYVRPGKHLRSVDIKTLVYPGFPTDLQQPLTSLLTKAEGTGIVTDTIYQARFKHVDELRRMNAAIKVEGGSAIVAGPSKLQGAKVKASDLRAGAALVIAGLMAEGITEITGVDHIERGYENITNKLIELGANVWYEEMSEREIEQFQNS</sequence>
<dbReference type="CDD" id="cd01555">
    <property type="entry name" value="UdpNAET"/>
    <property type="match status" value="1"/>
</dbReference>
<dbReference type="NCBIfam" id="TIGR01072">
    <property type="entry name" value="murA"/>
    <property type="match status" value="1"/>
</dbReference>
<comment type="similarity">
    <text evidence="11 13">Belongs to the EPSP synthase family. MurA subfamily.</text>
</comment>
<comment type="function">
    <text evidence="13">Cell wall formation. Adds enolpyruvyl to UDP-N-acetylglucosamine.</text>
</comment>
<dbReference type="FunFam" id="3.65.10.10:FF:000001">
    <property type="entry name" value="UDP-N-acetylglucosamine 1-carboxyvinyltransferase"/>
    <property type="match status" value="1"/>
</dbReference>
<dbReference type="Pfam" id="PF00275">
    <property type="entry name" value="EPSP_synthase"/>
    <property type="match status" value="1"/>
</dbReference>
<keyword evidence="16" id="KW-1185">Reference proteome</keyword>
<keyword evidence="6 13" id="KW-0133">Cell shape</keyword>
<dbReference type="UniPathway" id="UPA00219"/>
<dbReference type="InterPro" id="IPR013792">
    <property type="entry name" value="RNA3'P_cycl/enolpyr_Trfase_a/b"/>
</dbReference>
<evidence type="ECO:0000256" key="3">
    <source>
        <dbReference type="ARBA" id="ARBA00022490"/>
    </source>
</evidence>
<dbReference type="InterPro" id="IPR005750">
    <property type="entry name" value="UDP_GlcNAc_COvinyl_MurA"/>
</dbReference>
<dbReference type="GO" id="GO:0019277">
    <property type="term" value="P:UDP-N-acetylgalactosamine biosynthetic process"/>
    <property type="evidence" value="ECO:0007669"/>
    <property type="project" value="InterPro"/>
</dbReference>
<feature type="binding site" evidence="13">
    <location>
        <position position="92"/>
    </location>
    <ligand>
        <name>UDP-N-acetyl-alpha-D-glucosamine</name>
        <dbReference type="ChEBI" id="CHEBI:57705"/>
    </ligand>
</feature>
<keyword evidence="10 13" id="KW-0670">Pyruvate</keyword>
<dbReference type="Proteomes" id="UP000198897">
    <property type="component" value="Unassembled WGS sequence"/>
</dbReference>
<dbReference type="NCBIfam" id="NF006873">
    <property type="entry name" value="PRK09369.1"/>
    <property type="match status" value="1"/>
</dbReference>
<keyword evidence="8 13" id="KW-0131">Cell cycle</keyword>
<dbReference type="GO" id="GO:0071555">
    <property type="term" value="P:cell wall organization"/>
    <property type="evidence" value="ECO:0007669"/>
    <property type="project" value="UniProtKB-KW"/>
</dbReference>
<dbReference type="GO" id="GO:0008760">
    <property type="term" value="F:UDP-N-acetylglucosamine 1-carboxyvinyltransferase activity"/>
    <property type="evidence" value="ECO:0007669"/>
    <property type="project" value="UniProtKB-UniRule"/>
</dbReference>
<accession>A0A1I2L9M1</accession>
<evidence type="ECO:0000256" key="8">
    <source>
        <dbReference type="ARBA" id="ARBA00023306"/>
    </source>
</evidence>
<dbReference type="GO" id="GO:0008360">
    <property type="term" value="P:regulation of cell shape"/>
    <property type="evidence" value="ECO:0007669"/>
    <property type="project" value="UniProtKB-KW"/>
</dbReference>
<dbReference type="RefSeq" id="WP_089751298.1">
    <property type="nucleotide sequence ID" value="NZ_FOOG01000008.1"/>
</dbReference>
<dbReference type="GO" id="GO:0009252">
    <property type="term" value="P:peptidoglycan biosynthetic process"/>
    <property type="evidence" value="ECO:0007669"/>
    <property type="project" value="UniProtKB-UniRule"/>
</dbReference>
<comment type="pathway">
    <text evidence="2 13">Cell wall biogenesis; peptidoglycan biosynthesis.</text>
</comment>
<keyword evidence="3 13" id="KW-0963">Cytoplasm</keyword>
<protein>
    <recommendedName>
        <fullName evidence="13">UDP-N-acetylglucosamine 1-carboxyvinyltransferase</fullName>
        <ecNumber evidence="13">2.5.1.7</ecNumber>
    </recommendedName>
    <alternativeName>
        <fullName evidence="13">Enoylpyruvate transferase</fullName>
    </alternativeName>
    <alternativeName>
        <fullName evidence="13">UDP-N-acetylglucosamine enolpyruvyl transferase</fullName>
        <shortName evidence="13">EPT</shortName>
    </alternativeName>
</protein>
<dbReference type="HAMAP" id="MF_00111">
    <property type="entry name" value="MurA"/>
    <property type="match status" value="1"/>
</dbReference>
<proteinExistence type="inferred from homology"/>
<dbReference type="GO" id="GO:0051301">
    <property type="term" value="P:cell division"/>
    <property type="evidence" value="ECO:0007669"/>
    <property type="project" value="UniProtKB-KW"/>
</dbReference>
<comment type="caution">
    <text evidence="13">Lacks conserved residue(s) required for the propagation of feature annotation.</text>
</comment>